<dbReference type="InterPro" id="IPR003609">
    <property type="entry name" value="Pan_app"/>
</dbReference>
<dbReference type="GeneID" id="54345446"/>
<dbReference type="Proteomes" id="UP000800082">
    <property type="component" value="Unassembled WGS sequence"/>
</dbReference>
<sequence>MAPFETATLALRATAPTCPTTLTCPQDNSCTYLSSGVSLQVNCASDYYGGDLQLVQASTLVGCMRACAATDKCDGASYRGRDCYMKSVLNAAEVDEGVVGVVVVSREPAPTPSPPATPSACPIAFTCPDNDGCTIRGVNSQVYALSCGTDYYGGDFTSMWVESLPTCAQACADSDLCVAASFGDGKGAGMCYLKNKNHGAGVSENTNAVAIDSRVVPSPSATPSTSSSAIASSSASSVTSSSTSFASTPTSVGTTTSSTPAPTSVSTPVPTQVIINGDFEANSYTPWSFTGFALASGTVTGQSNTNAYNGERSFQAQGESANNYWLMEMSQTVTVLPGQAYNVSVWSKQAIYGNCDVTVNYNGASLFGFQPGTSYAEDTGRVAAGMTTGAECELRLSIQCGRGGSQARLWLDDVRMTQV</sequence>
<organism evidence="5 6">
    <name type="scientific">Didymella exigua CBS 183.55</name>
    <dbReference type="NCBI Taxonomy" id="1150837"/>
    <lineage>
        <taxon>Eukaryota</taxon>
        <taxon>Fungi</taxon>
        <taxon>Dikarya</taxon>
        <taxon>Ascomycota</taxon>
        <taxon>Pezizomycotina</taxon>
        <taxon>Dothideomycetes</taxon>
        <taxon>Pleosporomycetidae</taxon>
        <taxon>Pleosporales</taxon>
        <taxon>Pleosporineae</taxon>
        <taxon>Didymellaceae</taxon>
        <taxon>Didymella</taxon>
    </lineage>
</organism>
<feature type="domain" description="Apple" evidence="4">
    <location>
        <begin position="46"/>
        <end position="80"/>
    </location>
</feature>
<feature type="domain" description="Apple" evidence="4">
    <location>
        <begin position="149"/>
        <end position="194"/>
    </location>
</feature>
<dbReference type="InterPro" id="IPR003305">
    <property type="entry name" value="CenC_carb-bd"/>
</dbReference>
<dbReference type="AlphaFoldDB" id="A0A6A5RK98"/>
<evidence type="ECO:0000313" key="6">
    <source>
        <dbReference type="Proteomes" id="UP000800082"/>
    </source>
</evidence>
<keyword evidence="6" id="KW-1185">Reference proteome</keyword>
<dbReference type="SUPFAM" id="SSF49785">
    <property type="entry name" value="Galactose-binding domain-like"/>
    <property type="match status" value="1"/>
</dbReference>
<evidence type="ECO:0000313" key="5">
    <source>
        <dbReference type="EMBL" id="KAF1927690.1"/>
    </source>
</evidence>
<feature type="domain" description="CBM-cenC" evidence="3">
    <location>
        <begin position="272"/>
        <end position="363"/>
    </location>
</feature>
<dbReference type="GO" id="GO:0016798">
    <property type="term" value="F:hydrolase activity, acting on glycosyl bonds"/>
    <property type="evidence" value="ECO:0007669"/>
    <property type="project" value="InterPro"/>
</dbReference>
<dbReference type="Pfam" id="PF14295">
    <property type="entry name" value="PAN_4"/>
    <property type="match status" value="2"/>
</dbReference>
<dbReference type="InterPro" id="IPR008979">
    <property type="entry name" value="Galactose-bd-like_sf"/>
</dbReference>
<evidence type="ECO:0000256" key="2">
    <source>
        <dbReference type="SAM" id="MobiDB-lite"/>
    </source>
</evidence>
<keyword evidence="1" id="KW-0378">Hydrolase</keyword>
<gene>
    <name evidence="5" type="ORF">M421DRAFT_173272</name>
</gene>
<evidence type="ECO:0008006" key="7">
    <source>
        <dbReference type="Google" id="ProtNLM"/>
    </source>
</evidence>
<dbReference type="OrthoDB" id="3788364at2759"/>
<dbReference type="Gene3D" id="2.60.120.260">
    <property type="entry name" value="Galactose-binding domain-like"/>
    <property type="match status" value="1"/>
</dbReference>
<name>A0A6A5RK98_9PLEO</name>
<evidence type="ECO:0000259" key="3">
    <source>
        <dbReference type="Pfam" id="PF02018"/>
    </source>
</evidence>
<dbReference type="Gene3D" id="3.50.4.10">
    <property type="entry name" value="Hepatocyte Growth Factor"/>
    <property type="match status" value="2"/>
</dbReference>
<dbReference type="Pfam" id="PF02018">
    <property type="entry name" value="CBM_4_9"/>
    <property type="match status" value="1"/>
</dbReference>
<protein>
    <recommendedName>
        <fullName evidence="7">Apple domain-containing protein</fullName>
    </recommendedName>
</protein>
<proteinExistence type="predicted"/>
<reference evidence="5" key="1">
    <citation type="journal article" date="2020" name="Stud. Mycol.">
        <title>101 Dothideomycetes genomes: a test case for predicting lifestyles and emergence of pathogens.</title>
        <authorList>
            <person name="Haridas S."/>
            <person name="Albert R."/>
            <person name="Binder M."/>
            <person name="Bloem J."/>
            <person name="Labutti K."/>
            <person name="Salamov A."/>
            <person name="Andreopoulos B."/>
            <person name="Baker S."/>
            <person name="Barry K."/>
            <person name="Bills G."/>
            <person name="Bluhm B."/>
            <person name="Cannon C."/>
            <person name="Castanera R."/>
            <person name="Culley D."/>
            <person name="Daum C."/>
            <person name="Ezra D."/>
            <person name="Gonzalez J."/>
            <person name="Henrissat B."/>
            <person name="Kuo A."/>
            <person name="Liang C."/>
            <person name="Lipzen A."/>
            <person name="Lutzoni F."/>
            <person name="Magnuson J."/>
            <person name="Mondo S."/>
            <person name="Nolan M."/>
            <person name="Ohm R."/>
            <person name="Pangilinan J."/>
            <person name="Park H.-J."/>
            <person name="Ramirez L."/>
            <person name="Alfaro M."/>
            <person name="Sun H."/>
            <person name="Tritt A."/>
            <person name="Yoshinaga Y."/>
            <person name="Zwiers L.-H."/>
            <person name="Turgeon B."/>
            <person name="Goodwin S."/>
            <person name="Spatafora J."/>
            <person name="Crous P."/>
            <person name="Grigoriev I."/>
        </authorList>
    </citation>
    <scope>NUCLEOTIDE SEQUENCE</scope>
    <source>
        <strain evidence="5">CBS 183.55</strain>
    </source>
</reference>
<dbReference type="EMBL" id="ML978971">
    <property type="protein sequence ID" value="KAF1927690.1"/>
    <property type="molecule type" value="Genomic_DNA"/>
</dbReference>
<dbReference type="RefSeq" id="XP_033447942.1">
    <property type="nucleotide sequence ID" value="XM_033587799.1"/>
</dbReference>
<feature type="region of interest" description="Disordered" evidence="2">
    <location>
        <begin position="239"/>
        <end position="269"/>
    </location>
</feature>
<evidence type="ECO:0000256" key="1">
    <source>
        <dbReference type="ARBA" id="ARBA00022801"/>
    </source>
</evidence>
<accession>A0A6A5RK98</accession>
<evidence type="ECO:0000259" key="4">
    <source>
        <dbReference type="Pfam" id="PF14295"/>
    </source>
</evidence>